<dbReference type="PANTHER" id="PTHR31912">
    <property type="entry name" value="IP13529P"/>
    <property type="match status" value="1"/>
</dbReference>
<feature type="compositionally biased region" description="Acidic residues" evidence="1">
    <location>
        <begin position="71"/>
        <end position="95"/>
    </location>
</feature>
<comment type="caution">
    <text evidence="2">The sequence shown here is derived from an EMBL/GenBank/DDBJ whole genome shotgun (WGS) entry which is preliminary data.</text>
</comment>
<evidence type="ECO:0000313" key="3">
    <source>
        <dbReference type="Proteomes" id="UP000054564"/>
    </source>
</evidence>
<organism evidence="2 3">
    <name type="scientific">Puccinia striiformis f. sp. tritici PST-78</name>
    <dbReference type="NCBI Taxonomy" id="1165861"/>
    <lineage>
        <taxon>Eukaryota</taxon>
        <taxon>Fungi</taxon>
        <taxon>Dikarya</taxon>
        <taxon>Basidiomycota</taxon>
        <taxon>Pucciniomycotina</taxon>
        <taxon>Pucciniomycetes</taxon>
        <taxon>Pucciniales</taxon>
        <taxon>Pucciniaceae</taxon>
        <taxon>Puccinia</taxon>
    </lineage>
</organism>
<gene>
    <name evidence="2" type="ORF">PSTG_09734</name>
</gene>
<dbReference type="OrthoDB" id="10636614at2759"/>
<evidence type="ECO:0000256" key="1">
    <source>
        <dbReference type="SAM" id="MobiDB-lite"/>
    </source>
</evidence>
<sequence>MSLGVITNCLRADPAEDHEVQQDGQQTSFEGMTDIEIESLPGEQDFDIDSVDMREVINIFHPSAPDKREEDGDGEQGEEEGDDDKGGVDDGDDTDGFMHNILSRMQYDKVRALMGLLGLNLLHWTSIWRAKAKLRAMLNMEPLRRESVFKNQCYSLSIKRTTALDLANPYVNPHLDYYPVDSAGLNMHKMSQSWEWRCKLKAKCIKPETTSVPNDPNFKIIIPKYLRYDSPKVLSIDCEEFSLNYSEICLWGGLKLTPICKNTPWELYQGKLTPTAFPNPWRAKADGQIMRHVPITLYCDDTSGNQSKKWNKHISYYYTLSGLPPKVSNQQYNCHFLSTSNTAGTLELADQIVDELKYDSPKVLSIDCEEFSLNYSEICLWGGLKLTPICKNTPWELYQGKLTPTAFPNPWRAKADGQIMRHVPITLYCDDTSGNQSKKWNKHISYYYTLSGLPPKVSNQQYNCHFLSTSNTAGTLELADQIVDELK</sequence>
<dbReference type="STRING" id="1165861.A0A0L0VCS1"/>
<dbReference type="PANTHER" id="PTHR31912:SF34">
    <property type="entry name" value="NOTOCHORD-RELATED PROTEIN"/>
    <property type="match status" value="1"/>
</dbReference>
<evidence type="ECO:0000313" key="2">
    <source>
        <dbReference type="EMBL" id="KNE96996.1"/>
    </source>
</evidence>
<dbReference type="EMBL" id="AJIL01000074">
    <property type="protein sequence ID" value="KNE96996.1"/>
    <property type="molecule type" value="Genomic_DNA"/>
</dbReference>
<protein>
    <submittedName>
        <fullName evidence="2">Uncharacterized protein</fullName>
    </submittedName>
</protein>
<proteinExistence type="predicted"/>
<dbReference type="AlphaFoldDB" id="A0A0L0VCS1"/>
<reference evidence="3" key="1">
    <citation type="submission" date="2014-03" db="EMBL/GenBank/DDBJ databases">
        <title>The Genome Sequence of Puccinia striiformis f. sp. tritici PST-78.</title>
        <authorList>
            <consortium name="The Broad Institute Genome Sequencing Platform"/>
            <person name="Cuomo C."/>
            <person name="Hulbert S."/>
            <person name="Chen X."/>
            <person name="Walker B."/>
            <person name="Young S.K."/>
            <person name="Zeng Q."/>
            <person name="Gargeya S."/>
            <person name="Fitzgerald M."/>
            <person name="Haas B."/>
            <person name="Abouelleil A."/>
            <person name="Alvarado L."/>
            <person name="Arachchi H.M."/>
            <person name="Berlin A.M."/>
            <person name="Chapman S.B."/>
            <person name="Goldberg J."/>
            <person name="Griggs A."/>
            <person name="Gujja S."/>
            <person name="Hansen M."/>
            <person name="Howarth C."/>
            <person name="Imamovic A."/>
            <person name="Larimer J."/>
            <person name="McCowan C."/>
            <person name="Montmayeur A."/>
            <person name="Murphy C."/>
            <person name="Neiman D."/>
            <person name="Pearson M."/>
            <person name="Priest M."/>
            <person name="Roberts A."/>
            <person name="Saif S."/>
            <person name="Shea T."/>
            <person name="Sisk P."/>
            <person name="Sykes S."/>
            <person name="Wortman J."/>
            <person name="Nusbaum C."/>
            <person name="Birren B."/>
        </authorList>
    </citation>
    <scope>NUCLEOTIDE SEQUENCE [LARGE SCALE GENOMIC DNA]</scope>
    <source>
        <strain evidence="3">race PST-78</strain>
    </source>
</reference>
<name>A0A0L0VCS1_9BASI</name>
<feature type="region of interest" description="Disordered" evidence="1">
    <location>
        <begin position="59"/>
        <end position="95"/>
    </location>
</feature>
<keyword evidence="3" id="KW-1185">Reference proteome</keyword>
<dbReference type="Proteomes" id="UP000054564">
    <property type="component" value="Unassembled WGS sequence"/>
</dbReference>
<accession>A0A0L0VCS1</accession>